<dbReference type="InterPro" id="IPR022790">
    <property type="entry name" value="GH26_dom"/>
</dbReference>
<name>A0ABU1TJA0_9SPHI</name>
<sequence length="572" mass="65346">MISRKAPKSKFKYIWWGAVVVLLAVGATIGPGYLRNVFFDGFSERTNEPVLAFFDTEHPSVSSAPANISHYTLYWKNTSVRFNEKRLAAAMNNGGVLITIETWLKNYAGGGDTGNPLEATVNGKFDHNIAALGSLIAKSKYIVYVRWNPDMEVPVSQYPWQFRSPGQYIAAFNYVASRLKKIAPLVKIVWGPSGFPGDTEFWPGLQTVDMVSITLGSFSEMSSDAYPYISKLPQMLALKLHRMRFIKKPVMIIGAEASRATTFDSNWLKQQYALRQQYINTAYSAQNYVKDTVNKPRRDKLSVGVFDPNSRLLHDPNVTVEHIFTDWGEIERGEFITKFNAIIARRHAAVVTMEPWRDTSKVADVNVLQSTINGRYDALIKKLYSVISNCGQTVYLRFAHEMEIPIHRYAWQSQNPLTYINAYRYFMLFDNKTHAKNIKRVWGPAGDRGSADWWPGSDVVDFISIAIYGLPDKNITDPNKQEPFSTIFNRKFYRMRFFDRPLFITEFGVKGPENYQRNWLKGAAATLNLNPAVFGICYFNLYDNPKAWGHIKAPDWSISRQNMAFFCKEVNK</sequence>
<organism evidence="7 8">
    <name type="scientific">Mucilaginibacter pocheonensis</name>
    <dbReference type="NCBI Taxonomy" id="398050"/>
    <lineage>
        <taxon>Bacteria</taxon>
        <taxon>Pseudomonadati</taxon>
        <taxon>Bacteroidota</taxon>
        <taxon>Sphingobacteriia</taxon>
        <taxon>Sphingobacteriales</taxon>
        <taxon>Sphingobacteriaceae</taxon>
        <taxon>Mucilaginibacter</taxon>
    </lineage>
</organism>
<accession>A0ABU1TJA0</accession>
<dbReference type="PROSITE" id="PS51764">
    <property type="entry name" value="GH26"/>
    <property type="match status" value="1"/>
</dbReference>
<dbReference type="EMBL" id="JAVDUU010000006">
    <property type="protein sequence ID" value="MDR6945404.1"/>
    <property type="molecule type" value="Genomic_DNA"/>
</dbReference>
<keyword evidence="5" id="KW-0812">Transmembrane</keyword>
<comment type="similarity">
    <text evidence="1 4">Belongs to the glycosyl hydrolase 26 family.</text>
</comment>
<gene>
    <name evidence="7" type="ORF">J2W55_005276</name>
</gene>
<dbReference type="PANTHER" id="PTHR40079">
    <property type="entry name" value="MANNAN ENDO-1,4-BETA-MANNOSIDASE E-RELATED"/>
    <property type="match status" value="1"/>
</dbReference>
<feature type="active site" description="Nucleophile" evidence="4">
    <location>
        <position position="506"/>
    </location>
</feature>
<evidence type="ECO:0000256" key="2">
    <source>
        <dbReference type="ARBA" id="ARBA00022801"/>
    </source>
</evidence>
<evidence type="ECO:0000259" key="6">
    <source>
        <dbReference type="PROSITE" id="PS51764"/>
    </source>
</evidence>
<keyword evidence="3 4" id="KW-0326">Glycosidase</keyword>
<evidence type="ECO:0000313" key="8">
    <source>
        <dbReference type="Proteomes" id="UP001247620"/>
    </source>
</evidence>
<evidence type="ECO:0000256" key="3">
    <source>
        <dbReference type="ARBA" id="ARBA00023295"/>
    </source>
</evidence>
<evidence type="ECO:0000256" key="1">
    <source>
        <dbReference type="ARBA" id="ARBA00007754"/>
    </source>
</evidence>
<keyword evidence="5" id="KW-1133">Transmembrane helix</keyword>
<evidence type="ECO:0000256" key="4">
    <source>
        <dbReference type="PROSITE-ProRule" id="PRU01100"/>
    </source>
</evidence>
<comment type="caution">
    <text evidence="7">The sequence shown here is derived from an EMBL/GenBank/DDBJ whole genome shotgun (WGS) entry which is preliminary data.</text>
</comment>
<keyword evidence="5" id="KW-0472">Membrane</keyword>
<evidence type="ECO:0000256" key="5">
    <source>
        <dbReference type="SAM" id="Phobius"/>
    </source>
</evidence>
<protein>
    <submittedName>
        <fullName evidence="7">Beta-mannanase</fullName>
    </submittedName>
</protein>
<keyword evidence="8" id="KW-1185">Reference proteome</keyword>
<feature type="active site" description="Proton donor" evidence="4">
    <location>
        <position position="401"/>
    </location>
</feature>
<feature type="transmembrane region" description="Helical" evidence="5">
    <location>
        <begin position="12"/>
        <end position="34"/>
    </location>
</feature>
<evidence type="ECO:0000313" key="7">
    <source>
        <dbReference type="EMBL" id="MDR6945404.1"/>
    </source>
</evidence>
<dbReference type="Gene3D" id="3.20.20.80">
    <property type="entry name" value="Glycosidases"/>
    <property type="match status" value="2"/>
</dbReference>
<proteinExistence type="inferred from homology"/>
<dbReference type="InterPro" id="IPR000805">
    <property type="entry name" value="Glyco_hydro_26"/>
</dbReference>
<feature type="domain" description="GH26" evidence="6">
    <location>
        <begin position="255"/>
        <end position="568"/>
    </location>
</feature>
<dbReference type="Proteomes" id="UP001247620">
    <property type="component" value="Unassembled WGS sequence"/>
</dbReference>
<dbReference type="RefSeq" id="WP_310103415.1">
    <property type="nucleotide sequence ID" value="NZ_JAVDUU010000006.1"/>
</dbReference>
<dbReference type="InterPro" id="IPR017853">
    <property type="entry name" value="GH"/>
</dbReference>
<keyword evidence="2 4" id="KW-0378">Hydrolase</keyword>
<dbReference type="SUPFAM" id="SSF51445">
    <property type="entry name" value="(Trans)glycosidases"/>
    <property type="match status" value="2"/>
</dbReference>
<dbReference type="PANTHER" id="PTHR40079:SF4">
    <property type="entry name" value="GH26 DOMAIN-CONTAINING PROTEIN-RELATED"/>
    <property type="match status" value="1"/>
</dbReference>
<reference evidence="7 8" key="1">
    <citation type="submission" date="2023-07" db="EMBL/GenBank/DDBJ databases">
        <title>Sorghum-associated microbial communities from plants grown in Nebraska, USA.</title>
        <authorList>
            <person name="Schachtman D."/>
        </authorList>
    </citation>
    <scope>NUCLEOTIDE SEQUENCE [LARGE SCALE GENOMIC DNA]</scope>
    <source>
        <strain evidence="7 8">3262</strain>
    </source>
</reference>